<keyword evidence="3" id="KW-1185">Reference proteome</keyword>
<protein>
    <submittedName>
        <fullName evidence="2">Uncharacterized protein</fullName>
    </submittedName>
</protein>
<feature type="signal peptide" evidence="1">
    <location>
        <begin position="1"/>
        <end position="28"/>
    </location>
</feature>
<dbReference type="Proteomes" id="UP000275267">
    <property type="component" value="Unassembled WGS sequence"/>
</dbReference>
<organism evidence="2 3">
    <name type="scientific">Panicum miliaceum</name>
    <name type="common">Proso millet</name>
    <name type="synonym">Broomcorn millet</name>
    <dbReference type="NCBI Taxonomy" id="4540"/>
    <lineage>
        <taxon>Eukaryota</taxon>
        <taxon>Viridiplantae</taxon>
        <taxon>Streptophyta</taxon>
        <taxon>Embryophyta</taxon>
        <taxon>Tracheophyta</taxon>
        <taxon>Spermatophyta</taxon>
        <taxon>Magnoliopsida</taxon>
        <taxon>Liliopsida</taxon>
        <taxon>Poales</taxon>
        <taxon>Poaceae</taxon>
        <taxon>PACMAD clade</taxon>
        <taxon>Panicoideae</taxon>
        <taxon>Panicodae</taxon>
        <taxon>Paniceae</taxon>
        <taxon>Panicinae</taxon>
        <taxon>Panicum</taxon>
        <taxon>Panicum sect. Panicum</taxon>
    </lineage>
</organism>
<name>A0A3L6RDH8_PANMI</name>
<accession>A0A3L6RDH8</accession>
<dbReference type="AlphaFoldDB" id="A0A3L6RDH8"/>
<evidence type="ECO:0000256" key="1">
    <source>
        <dbReference type="SAM" id="SignalP"/>
    </source>
</evidence>
<comment type="caution">
    <text evidence="2">The sequence shown here is derived from an EMBL/GenBank/DDBJ whole genome shotgun (WGS) entry which is preliminary data.</text>
</comment>
<sequence>MDSKKKGAPLVLLAPMALWVLFAGHCSARSMTDFTNSLARGGLLATGGALMSSSNACDGCEPCICFPQTHSCMCTDDTGIYPMAHGNEPGPVVHPIPQADRALEMPTSDDGHY</sequence>
<keyword evidence="1" id="KW-0732">Signal</keyword>
<evidence type="ECO:0000313" key="2">
    <source>
        <dbReference type="EMBL" id="RLN00724.1"/>
    </source>
</evidence>
<dbReference type="OrthoDB" id="10318877at2759"/>
<dbReference type="EMBL" id="PQIB02000009">
    <property type="protein sequence ID" value="RLN00724.1"/>
    <property type="molecule type" value="Genomic_DNA"/>
</dbReference>
<proteinExistence type="predicted"/>
<reference evidence="3" key="1">
    <citation type="journal article" date="2019" name="Nat. Commun.">
        <title>The genome of broomcorn millet.</title>
        <authorList>
            <person name="Zou C."/>
            <person name="Miki D."/>
            <person name="Li D."/>
            <person name="Tang Q."/>
            <person name="Xiao L."/>
            <person name="Rajput S."/>
            <person name="Deng P."/>
            <person name="Jia W."/>
            <person name="Huang R."/>
            <person name="Zhang M."/>
            <person name="Sun Y."/>
            <person name="Hu J."/>
            <person name="Fu X."/>
            <person name="Schnable P.S."/>
            <person name="Li F."/>
            <person name="Zhang H."/>
            <person name="Feng B."/>
            <person name="Zhu X."/>
            <person name="Liu R."/>
            <person name="Schnable J.C."/>
            <person name="Zhu J.-K."/>
            <person name="Zhang H."/>
        </authorList>
    </citation>
    <scope>NUCLEOTIDE SEQUENCE [LARGE SCALE GENOMIC DNA]</scope>
</reference>
<evidence type="ECO:0000313" key="3">
    <source>
        <dbReference type="Proteomes" id="UP000275267"/>
    </source>
</evidence>
<feature type="chain" id="PRO_5018020822" evidence="1">
    <location>
        <begin position="29"/>
        <end position="113"/>
    </location>
</feature>
<gene>
    <name evidence="2" type="ORF">C2845_PM06G19690</name>
</gene>